<protein>
    <submittedName>
        <fullName evidence="2">Uncharacterized protein</fullName>
    </submittedName>
</protein>
<evidence type="ECO:0000256" key="1">
    <source>
        <dbReference type="SAM" id="MobiDB-lite"/>
    </source>
</evidence>
<evidence type="ECO:0000313" key="2">
    <source>
        <dbReference type="EMBL" id="BAU91007.1"/>
    </source>
</evidence>
<sequence length="249" mass="28257">MHPRGRWATERRDGGFNRPAGRERQTGDMSETDTFDLTLERIALIRRMVVAWNGAEAGAPMIHPDAPYGSTDRDGDIFNVTGDDEGADEEHRAMGDALCVFLQNAVLKPGRYQYHNPLAKLDTSDVFDVFRDEATGETPEHITFEVTDEHLRLLPRLSLEWDDAYDVPGVDPKRPYGHMTWFTVEMAVHLGEPPEKDADGRAILTDEQENRLERLHREMQPAMQIFLRYGDLGPGLFRQPEGTIGWEPA</sequence>
<reference evidence="2 3" key="1">
    <citation type="journal article" date="2016" name="Genome Announc.">
        <title>Complete Genome Sequence of Methylobacterium populi P-1M, Isolated from Pink-Pigmented Household Biofilm.</title>
        <authorList>
            <person name="Morohoshi T."/>
            <person name="Ikeda T."/>
        </authorList>
    </citation>
    <scope>NUCLEOTIDE SEQUENCE [LARGE SCALE GENOMIC DNA]</scope>
    <source>
        <strain evidence="2 3">P-1M</strain>
    </source>
</reference>
<gene>
    <name evidence="2" type="ORF">MPPM_2402</name>
</gene>
<organism evidence="2 3">
    <name type="scientific">Methylorubrum populi</name>
    <dbReference type="NCBI Taxonomy" id="223967"/>
    <lineage>
        <taxon>Bacteria</taxon>
        <taxon>Pseudomonadati</taxon>
        <taxon>Pseudomonadota</taxon>
        <taxon>Alphaproteobacteria</taxon>
        <taxon>Hyphomicrobiales</taxon>
        <taxon>Methylobacteriaceae</taxon>
        <taxon>Methylorubrum</taxon>
    </lineage>
</organism>
<dbReference type="Proteomes" id="UP000218288">
    <property type="component" value="Chromosome"/>
</dbReference>
<feature type="compositionally biased region" description="Basic and acidic residues" evidence="1">
    <location>
        <begin position="7"/>
        <end position="26"/>
    </location>
</feature>
<proteinExistence type="predicted"/>
<name>A0A160PD93_9HYPH</name>
<dbReference type="EMBL" id="AP014809">
    <property type="protein sequence ID" value="BAU91007.1"/>
    <property type="molecule type" value="Genomic_DNA"/>
</dbReference>
<accession>A0A160PD93</accession>
<feature type="region of interest" description="Disordered" evidence="1">
    <location>
        <begin position="1"/>
        <end position="32"/>
    </location>
</feature>
<dbReference type="AlphaFoldDB" id="A0A160PD93"/>
<evidence type="ECO:0000313" key="3">
    <source>
        <dbReference type="Proteomes" id="UP000218288"/>
    </source>
</evidence>